<proteinExistence type="inferred from homology"/>
<dbReference type="InterPro" id="IPR005990">
    <property type="entry name" value="IMP_DH"/>
</dbReference>
<keyword evidence="4" id="KW-0129">CBS domain</keyword>
<dbReference type="InterPro" id="IPR046342">
    <property type="entry name" value="CBS_dom_sf"/>
</dbReference>
<dbReference type="EMBL" id="MK500335">
    <property type="protein sequence ID" value="QBK86751.1"/>
    <property type="molecule type" value="Genomic_DNA"/>
</dbReference>
<dbReference type="Pfam" id="PF00571">
    <property type="entry name" value="CBS"/>
    <property type="match status" value="2"/>
</dbReference>
<gene>
    <name evidence="6" type="ORF">LCMAC103_00820</name>
</gene>
<dbReference type="Pfam" id="PF00478">
    <property type="entry name" value="IMPDH"/>
    <property type="match status" value="2"/>
</dbReference>
<dbReference type="PROSITE" id="PS51371">
    <property type="entry name" value="CBS"/>
    <property type="match status" value="2"/>
</dbReference>
<dbReference type="Gene3D" id="2.170.16.10">
    <property type="entry name" value="Hedgehog/Intein (Hint) domain"/>
    <property type="match status" value="1"/>
</dbReference>
<keyword evidence="3" id="KW-0560">Oxidoreductase</keyword>
<feature type="domain" description="CBS" evidence="5">
    <location>
        <begin position="117"/>
        <end position="174"/>
    </location>
</feature>
<dbReference type="PANTHER" id="PTHR11911">
    <property type="entry name" value="INOSINE-5-MONOPHOSPHATE DEHYDROGENASE RELATED"/>
    <property type="match status" value="1"/>
</dbReference>
<dbReference type="CDD" id="cd04601">
    <property type="entry name" value="CBS_pair_IMPDH"/>
    <property type="match status" value="1"/>
</dbReference>
<dbReference type="InterPro" id="IPR000644">
    <property type="entry name" value="CBS_dom"/>
</dbReference>
<accession>A0A481YV20</accession>
<name>A0A481YV20_9VIRU</name>
<dbReference type="FunFam" id="3.20.20.70:FF:000424">
    <property type="entry name" value="Inosine-5'-monophosphate dehydrogenase 2"/>
    <property type="match status" value="2"/>
</dbReference>
<dbReference type="GO" id="GO:0003938">
    <property type="term" value="F:IMP dehydrogenase activity"/>
    <property type="evidence" value="ECO:0007669"/>
    <property type="project" value="InterPro"/>
</dbReference>
<reference evidence="6" key="1">
    <citation type="journal article" date="2019" name="MBio">
        <title>Virus Genomes from Deep Sea Sediments Expand the Ocean Megavirome and Support Independent Origins of Viral Gigantism.</title>
        <authorList>
            <person name="Backstrom D."/>
            <person name="Yutin N."/>
            <person name="Jorgensen S.L."/>
            <person name="Dharamshi J."/>
            <person name="Homa F."/>
            <person name="Zaremba-Niedwiedzka K."/>
            <person name="Spang A."/>
            <person name="Wolf Y.I."/>
            <person name="Koonin E.V."/>
            <person name="Ettema T.J."/>
        </authorList>
    </citation>
    <scope>NUCLEOTIDE SEQUENCE</scope>
</reference>
<dbReference type="PANTHER" id="PTHR11911:SF111">
    <property type="entry name" value="INOSINE-5'-MONOPHOSPHATE DEHYDROGENASE"/>
    <property type="match status" value="1"/>
</dbReference>
<keyword evidence="2" id="KW-0479">Metal-binding</keyword>
<dbReference type="Gene3D" id="3.20.20.70">
    <property type="entry name" value="Aldolase class I"/>
    <property type="match status" value="2"/>
</dbReference>
<dbReference type="InterPro" id="IPR030934">
    <property type="entry name" value="Intein_C"/>
</dbReference>
<evidence type="ECO:0000256" key="4">
    <source>
        <dbReference type="ARBA" id="ARBA00023122"/>
    </source>
</evidence>
<comment type="similarity">
    <text evidence="1">Belongs to the IMPDH/GMPR family.</text>
</comment>
<dbReference type="CDD" id="cd00081">
    <property type="entry name" value="Hint"/>
    <property type="match status" value="1"/>
</dbReference>
<dbReference type="InterPro" id="IPR013785">
    <property type="entry name" value="Aldolase_TIM"/>
</dbReference>
<dbReference type="InterPro" id="IPR036844">
    <property type="entry name" value="Hint_dom_sf"/>
</dbReference>
<dbReference type="SUPFAM" id="SSF54631">
    <property type="entry name" value="CBS-domain pair"/>
    <property type="match status" value="1"/>
</dbReference>
<dbReference type="SMART" id="SM00116">
    <property type="entry name" value="CBS"/>
    <property type="match status" value="2"/>
</dbReference>
<evidence type="ECO:0000313" key="6">
    <source>
        <dbReference type="EMBL" id="QBK86751.1"/>
    </source>
</evidence>
<evidence type="ECO:0000256" key="1">
    <source>
        <dbReference type="ARBA" id="ARBA00005502"/>
    </source>
</evidence>
<dbReference type="SMART" id="SM01240">
    <property type="entry name" value="IMPDH"/>
    <property type="match status" value="1"/>
</dbReference>
<dbReference type="InterPro" id="IPR001093">
    <property type="entry name" value="IMP_DH_GMPRt"/>
</dbReference>
<dbReference type="GO" id="GO:0006183">
    <property type="term" value="P:GTP biosynthetic process"/>
    <property type="evidence" value="ECO:0007669"/>
    <property type="project" value="TreeGrafter"/>
</dbReference>
<protein>
    <recommendedName>
        <fullName evidence="5">CBS domain-containing protein</fullName>
    </recommendedName>
</protein>
<dbReference type="GO" id="GO:0046872">
    <property type="term" value="F:metal ion binding"/>
    <property type="evidence" value="ECO:0007669"/>
    <property type="project" value="UniProtKB-KW"/>
</dbReference>
<evidence type="ECO:0000259" key="5">
    <source>
        <dbReference type="PROSITE" id="PS51371"/>
    </source>
</evidence>
<dbReference type="SUPFAM" id="SSF51294">
    <property type="entry name" value="Hedgehog/intein (Hint) domain"/>
    <property type="match status" value="1"/>
</dbReference>
<dbReference type="SUPFAM" id="SSF51412">
    <property type="entry name" value="Inosine monophosphate dehydrogenase (IMPDH)"/>
    <property type="match status" value="1"/>
</dbReference>
<sequence>MQVPSPRVHAIVQKAPLSGSSVPDLFRTADAALTYDDLICLPGFVRGPAGNVSLSTHFSRNIQLETPLVSSPMDTVTEHAMATGMALMGGIGVIHANCSVSAQAAEVEKVKRFRNGFINDPHTLRPRCHISDVDEIKKRYGFSGIPVTCDEGVLLGIVTNRDIEFAADRAATALEDVMTPRKDMVVATTSDSYEEAVQLLQDSKKGKLPIVDADGRLTALLCRSDLKKTCDFPHATQDEKGRLKVAAAAGTRAVDHRRVDALEAAGVDAIVVDSSQGASVYQVAMVRAIKARHPRLDVVGGNVVTPAQAEVLVAAGVDALRVGMGVGCLGGATKVLMADRTYKAISRVAVGDSVVNMMGQPVPVTGVVNRGRKRVVNVVLEGRPGPFYATPDHYFWVVDGREQTGPAWKQISECAAGRTYVLCPRSAAFSALYDHAKLKAVVDLGFAPMDVWDIEVGCPTHSFVAEQAVVHNSICTTQDVCAVGRAQATAVYSVAAYARSAGVPVIADGGVGGSGHIIKALALGASAVMCGSLLAGSEEAPGAYFHRDGHRLKKYRGMGSREAHDAGALDRYGVDSGAVFVPQGVSRAVVDKGSVEKAIPLLAQAIRHGLQNIGAASLDDLHAMRADGTLRMERRSAAARYEGGIHTHTLR</sequence>
<dbReference type="PROSITE" id="PS50818">
    <property type="entry name" value="INTEIN_C_TER"/>
    <property type="match status" value="1"/>
</dbReference>
<organism evidence="6">
    <name type="scientific">Marseillevirus LCMAC103</name>
    <dbReference type="NCBI Taxonomy" id="2506604"/>
    <lineage>
        <taxon>Viruses</taxon>
        <taxon>Varidnaviria</taxon>
        <taxon>Bamfordvirae</taxon>
        <taxon>Nucleocytoviricota</taxon>
        <taxon>Megaviricetes</taxon>
        <taxon>Pimascovirales</taxon>
        <taxon>Pimascovirales incertae sedis</taxon>
        <taxon>Marseilleviridae</taxon>
    </lineage>
</organism>
<evidence type="ECO:0000256" key="3">
    <source>
        <dbReference type="ARBA" id="ARBA00023002"/>
    </source>
</evidence>
<evidence type="ECO:0000256" key="2">
    <source>
        <dbReference type="ARBA" id="ARBA00022723"/>
    </source>
</evidence>
<feature type="domain" description="CBS" evidence="5">
    <location>
        <begin position="178"/>
        <end position="236"/>
    </location>
</feature>
<dbReference type="CDD" id="cd00381">
    <property type="entry name" value="IMPDH"/>
    <property type="match status" value="1"/>
</dbReference>